<dbReference type="PANTHER" id="PTHR12001:SF69">
    <property type="entry name" value="ALL TRANS-POLYPRENYL-DIPHOSPHATE SYNTHASE PDSS1"/>
    <property type="match status" value="1"/>
</dbReference>
<dbReference type="Proteomes" id="UP001150259">
    <property type="component" value="Unassembled WGS sequence"/>
</dbReference>
<comment type="cofactor">
    <cofactor evidence="1">
        <name>Mg(2+)</name>
        <dbReference type="ChEBI" id="CHEBI:18420"/>
    </cofactor>
</comment>
<dbReference type="SFLD" id="SFLDG01017">
    <property type="entry name" value="Polyprenyl_Transferase_Like"/>
    <property type="match status" value="1"/>
</dbReference>
<reference evidence="7 8" key="1">
    <citation type="submission" date="2022-11" db="EMBL/GenBank/DDBJ databases">
        <title>Anaerobic phenanthrene biodegradation by a DNRA strain PheN6.</title>
        <authorList>
            <person name="Zhang Z."/>
        </authorList>
    </citation>
    <scope>NUCLEOTIDE SEQUENCE [LARGE SCALE GENOMIC DNA]</scope>
    <source>
        <strain evidence="7 8">PheN6</strain>
    </source>
</reference>
<name>A0ABT5GF25_9MICO</name>
<evidence type="ECO:0000256" key="5">
    <source>
        <dbReference type="ARBA" id="ARBA00022842"/>
    </source>
</evidence>
<sequence>MTSHATPPVLTVPGATPELMAHLQDGLARVDALLREVVDHEDPFIAGASAHLAAAGGKRFRPLLTLLSAELGDGITDEVVRAAAGVELTHLASLYHDDVMDEAEVRRGVPSANAVYDNSTAILVGDLLFGKASELIAGLGAEAVLIQAQTFVRLCSGQIRDDRPCPPGVDPIEYYLAALADKTGSLTATACRYGAMFSGGSADVVETMRAYGERVGMAFQLADDLIDIASDSDASGKTPGTDLREGVDTLAVLRAKGSTDPADARLLELLGSDLSDDEAGVTEALGLLRQHPALEAAREETYGVAREAQRLLDPLPDRPAKAALQTLALSVVERVG</sequence>
<dbReference type="PROSITE" id="PS00444">
    <property type="entry name" value="POLYPRENYL_SYNTHASE_2"/>
    <property type="match status" value="1"/>
</dbReference>
<evidence type="ECO:0000313" key="7">
    <source>
        <dbReference type="EMBL" id="MDC5696491.1"/>
    </source>
</evidence>
<dbReference type="Gene3D" id="1.10.600.10">
    <property type="entry name" value="Farnesyl Diphosphate Synthase"/>
    <property type="match status" value="1"/>
</dbReference>
<dbReference type="SUPFAM" id="SSF48576">
    <property type="entry name" value="Terpenoid synthases"/>
    <property type="match status" value="1"/>
</dbReference>
<evidence type="ECO:0000313" key="8">
    <source>
        <dbReference type="Proteomes" id="UP001150259"/>
    </source>
</evidence>
<evidence type="ECO:0000256" key="4">
    <source>
        <dbReference type="ARBA" id="ARBA00022723"/>
    </source>
</evidence>
<comment type="caution">
    <text evidence="7">The sequence shown here is derived from an EMBL/GenBank/DDBJ whole genome shotgun (WGS) entry which is preliminary data.</text>
</comment>
<dbReference type="InterPro" id="IPR000092">
    <property type="entry name" value="Polyprenyl_synt"/>
</dbReference>
<protein>
    <submittedName>
        <fullName evidence="7">Polyprenyl synthetase family protein</fullName>
    </submittedName>
</protein>
<gene>
    <name evidence="7" type="ORF">OO014_04415</name>
</gene>
<keyword evidence="8" id="KW-1185">Reference proteome</keyword>
<keyword evidence="5" id="KW-0460">Magnesium</keyword>
<keyword evidence="4" id="KW-0479">Metal-binding</keyword>
<evidence type="ECO:0000256" key="6">
    <source>
        <dbReference type="RuleBase" id="RU004466"/>
    </source>
</evidence>
<dbReference type="EMBL" id="JAPFQL010000011">
    <property type="protein sequence ID" value="MDC5696491.1"/>
    <property type="molecule type" value="Genomic_DNA"/>
</dbReference>
<dbReference type="PANTHER" id="PTHR12001">
    <property type="entry name" value="GERANYLGERANYL PYROPHOSPHATE SYNTHASE"/>
    <property type="match status" value="1"/>
</dbReference>
<dbReference type="SFLD" id="SFLDS00005">
    <property type="entry name" value="Isoprenoid_Synthase_Type_I"/>
    <property type="match status" value="1"/>
</dbReference>
<proteinExistence type="inferred from homology"/>
<evidence type="ECO:0000256" key="1">
    <source>
        <dbReference type="ARBA" id="ARBA00001946"/>
    </source>
</evidence>
<comment type="similarity">
    <text evidence="2 6">Belongs to the FPP/GGPP synthase family.</text>
</comment>
<accession>A0ABT5GF25</accession>
<organism evidence="7 8">
    <name type="scientific">Intrasporangium calvum</name>
    <dbReference type="NCBI Taxonomy" id="53358"/>
    <lineage>
        <taxon>Bacteria</taxon>
        <taxon>Bacillati</taxon>
        <taxon>Actinomycetota</taxon>
        <taxon>Actinomycetes</taxon>
        <taxon>Micrococcales</taxon>
        <taxon>Intrasporangiaceae</taxon>
        <taxon>Intrasporangium</taxon>
    </lineage>
</organism>
<evidence type="ECO:0000256" key="2">
    <source>
        <dbReference type="ARBA" id="ARBA00006706"/>
    </source>
</evidence>
<dbReference type="InterPro" id="IPR008949">
    <property type="entry name" value="Isoprenoid_synthase_dom_sf"/>
</dbReference>
<keyword evidence="3 6" id="KW-0808">Transferase</keyword>
<dbReference type="InterPro" id="IPR033749">
    <property type="entry name" value="Polyprenyl_synt_CS"/>
</dbReference>
<evidence type="ECO:0000256" key="3">
    <source>
        <dbReference type="ARBA" id="ARBA00022679"/>
    </source>
</evidence>
<dbReference type="RefSeq" id="WP_272461067.1">
    <property type="nucleotide sequence ID" value="NZ_JAPFQL010000011.1"/>
</dbReference>
<dbReference type="CDD" id="cd00685">
    <property type="entry name" value="Trans_IPPS_HT"/>
    <property type="match status" value="1"/>
</dbReference>
<dbReference type="Pfam" id="PF00348">
    <property type="entry name" value="polyprenyl_synt"/>
    <property type="match status" value="1"/>
</dbReference>